<proteinExistence type="predicted"/>
<name>A0A6C0I2E6_9ZZZZ</name>
<dbReference type="InterPro" id="IPR029063">
    <property type="entry name" value="SAM-dependent_MTases_sf"/>
</dbReference>
<evidence type="ECO:0000256" key="4">
    <source>
        <dbReference type="ARBA" id="ARBA00022768"/>
    </source>
</evidence>
<comment type="function">
    <text evidence="7">Displays methyltransferase, positive regulation of the poly(A) polymerase and transcription elongation activities. Involved in the modification of both mRNA ends and in intermediate and late gene positive transcription elongation. At the mRNAs 5' end, methylates the ribose 2' OH group of the first transcribed nucleotide, thereby producing a 2'-O-methylpurine cap. At the 3' end, functions as a processivity factor which stimulates the activity of the viral poly(A) polymerase OPG063 that creates mRNA's poly(A) tail. In the presence of OPG102, OPG063 does not dissociate from the RNA allowing tail elongation to around 250 adenylates.</text>
</comment>
<dbReference type="SUPFAM" id="SSF53335">
    <property type="entry name" value="S-adenosyl-L-methionine-dependent methyltransferases"/>
    <property type="match status" value="1"/>
</dbReference>
<evidence type="ECO:0000256" key="5">
    <source>
        <dbReference type="ARBA" id="ARBA00022844"/>
    </source>
</evidence>
<evidence type="ECO:0000313" key="9">
    <source>
        <dbReference type="EMBL" id="QHT86585.1"/>
    </source>
</evidence>
<evidence type="ECO:0000256" key="7">
    <source>
        <dbReference type="ARBA" id="ARBA00034661"/>
    </source>
</evidence>
<sequence length="394" mass="46291">MIIIILIFLLLLIIVQIIFFLYSYKGVYRGGNKYNNSGTKDKYNYNITNNLQVANTLLHKKFNKQQYTKQEKEFILLASSKEWPLPNIWMDLSLPALVPYRLNKQNILAHHLTYNHSGQRKLFLVELALLNAFLSDAGENVVILYAGAASGIHIPLFIELFPNCIWHLYDPAKFAIKENRNIKIYNTFFTDETAKKWNKKCDIFICDIRLGNKIDFENQVDTDMKMQDRWTRLIEPRKGASLKFRPPYTYEDILYEYINGRILWQMCPPKASTETRLIVDAKDANMHSLPMKISIRAYQNLCAEHNIIDRPWKTYKIPHPDVKHILGYDRCFDCTCEAMCWLSYMKLKNTKKRSLSEHMNALTKITHQPLKSNKTMHGHFQFDMAAVRISKMIY</sequence>
<dbReference type="AlphaFoldDB" id="A0A6C0I2E6"/>
<evidence type="ECO:0000256" key="8">
    <source>
        <dbReference type="ARBA" id="ARBA00046511"/>
    </source>
</evidence>
<accession>A0A6C0I2E6</accession>
<dbReference type="Gene3D" id="3.40.50.150">
    <property type="entry name" value="Vaccinia Virus protein VP39"/>
    <property type="match status" value="1"/>
</dbReference>
<dbReference type="GO" id="GO:0006370">
    <property type="term" value="P:7-methylguanosine mRNA capping"/>
    <property type="evidence" value="ECO:0007669"/>
    <property type="project" value="InterPro"/>
</dbReference>
<dbReference type="InterPro" id="IPR000176">
    <property type="entry name" value="mRNA_MeTrfase-like"/>
</dbReference>
<dbReference type="GO" id="GO:0003746">
    <property type="term" value="F:translation elongation factor activity"/>
    <property type="evidence" value="ECO:0007669"/>
    <property type="project" value="UniProtKB-KW"/>
</dbReference>
<organism evidence="9">
    <name type="scientific">viral metagenome</name>
    <dbReference type="NCBI Taxonomy" id="1070528"/>
    <lineage>
        <taxon>unclassified sequences</taxon>
        <taxon>metagenomes</taxon>
        <taxon>organismal metagenomes</taxon>
    </lineage>
</organism>
<dbReference type="CDD" id="cd20760">
    <property type="entry name" value="capping_2-OMTase_Mimiviridae"/>
    <property type="match status" value="1"/>
</dbReference>
<evidence type="ECO:0000256" key="6">
    <source>
        <dbReference type="ARBA" id="ARBA00022917"/>
    </source>
</evidence>
<dbReference type="Pfam" id="PF01358">
    <property type="entry name" value="PARP_regulatory"/>
    <property type="match status" value="1"/>
</dbReference>
<dbReference type="EC" id="2.1.1.57" evidence="2"/>
<dbReference type="EMBL" id="MN740072">
    <property type="protein sequence ID" value="QHT86585.1"/>
    <property type="molecule type" value="Genomic_DNA"/>
</dbReference>
<comment type="subunit">
    <text evidence="8">Interacts with poly(A) polymerase catalytic subunit OPG063. Interacts with OPG109 and OPG123; these interactions might help linking transcription to capping and polyadenylation.</text>
</comment>
<dbReference type="GO" id="GO:0044423">
    <property type="term" value="C:virion component"/>
    <property type="evidence" value="ECO:0007669"/>
    <property type="project" value="UniProtKB-KW"/>
</dbReference>
<keyword evidence="4" id="KW-0251">Elongation factor</keyword>
<dbReference type="InterPro" id="IPR025804">
    <property type="entry name" value="Pox/kineto_cap_MeTfrase"/>
</dbReference>
<dbReference type="PROSITE" id="PS51612">
    <property type="entry name" value="SAM_MT_2O_PK"/>
    <property type="match status" value="1"/>
</dbReference>
<dbReference type="GO" id="GO:0004483">
    <property type="term" value="F:methyltransferase cap1 activity"/>
    <property type="evidence" value="ECO:0007669"/>
    <property type="project" value="UniProtKB-EC"/>
</dbReference>
<keyword evidence="6" id="KW-0648">Protein biosynthesis</keyword>
<protein>
    <recommendedName>
        <fullName evidence="3">Cap-specific mRNA (nucleoside-2'-O-)-methyltransferase</fullName>
        <ecNumber evidence="2">2.1.1.57</ecNumber>
    </recommendedName>
</protein>
<reference evidence="9" key="1">
    <citation type="journal article" date="2020" name="Nature">
        <title>Giant virus diversity and host interactions through global metagenomics.</title>
        <authorList>
            <person name="Schulz F."/>
            <person name="Roux S."/>
            <person name="Paez-Espino D."/>
            <person name="Jungbluth S."/>
            <person name="Walsh D.A."/>
            <person name="Denef V.J."/>
            <person name="McMahon K.D."/>
            <person name="Konstantinidis K.T."/>
            <person name="Eloe-Fadrosh E.A."/>
            <person name="Kyrpides N.C."/>
            <person name="Woyke T."/>
        </authorList>
    </citation>
    <scope>NUCLEOTIDE SEQUENCE</scope>
    <source>
        <strain evidence="9">GVMAG-M-3300023184-186</strain>
    </source>
</reference>
<evidence type="ECO:0000256" key="1">
    <source>
        <dbReference type="ARBA" id="ARBA00004328"/>
    </source>
</evidence>
<comment type="subcellular location">
    <subcellularLocation>
        <location evidence="1">Virion</location>
    </subcellularLocation>
</comment>
<keyword evidence="5" id="KW-0946">Virion</keyword>
<evidence type="ECO:0000256" key="3">
    <source>
        <dbReference type="ARBA" id="ARBA00015701"/>
    </source>
</evidence>
<evidence type="ECO:0000256" key="2">
    <source>
        <dbReference type="ARBA" id="ARBA00011923"/>
    </source>
</evidence>